<dbReference type="PANTHER" id="PTHR39165">
    <property type="entry name" value="IG HYPOTHETICAL 17883"/>
    <property type="match status" value="1"/>
</dbReference>
<protein>
    <recommendedName>
        <fullName evidence="4">DUF456 domain-containing protein</fullName>
    </recommendedName>
</protein>
<dbReference type="STRING" id="926561.GCA_000379025_00532"/>
<keyword evidence="1" id="KW-0812">Transmembrane</keyword>
<keyword evidence="3" id="KW-1185">Reference proteome</keyword>
<feature type="transmembrane region" description="Helical" evidence="1">
    <location>
        <begin position="127"/>
        <end position="153"/>
    </location>
</feature>
<dbReference type="Proteomes" id="UP000295832">
    <property type="component" value="Unassembled WGS sequence"/>
</dbReference>
<evidence type="ECO:0000256" key="1">
    <source>
        <dbReference type="SAM" id="Phobius"/>
    </source>
</evidence>
<name>A0A4R8GQC1_9FIRM</name>
<evidence type="ECO:0000313" key="3">
    <source>
        <dbReference type="Proteomes" id="UP000295832"/>
    </source>
</evidence>
<dbReference type="Pfam" id="PF04306">
    <property type="entry name" value="DUF456"/>
    <property type="match status" value="1"/>
</dbReference>
<evidence type="ECO:0000313" key="2">
    <source>
        <dbReference type="EMBL" id="TDX48006.1"/>
    </source>
</evidence>
<proteinExistence type="predicted"/>
<comment type="caution">
    <text evidence="2">The sequence shown here is derived from an EMBL/GenBank/DDBJ whole genome shotgun (WGS) entry which is preliminary data.</text>
</comment>
<feature type="transmembrane region" description="Helical" evidence="1">
    <location>
        <begin position="12"/>
        <end position="38"/>
    </location>
</feature>
<sequence length="157" mass="16263">MSFKIISVILSSLGVLGTLVPMVPGTPLILLAALIYAIATKFTVIGWGFIISLVLMSLVAEGLDYFASVLGAKYFGASKYGLIGAIIGGILALILLGPIGILIGPLLGSIGIELIMGKNVKEAIKVGIGTIVGKFGGSLLSFVISVIMTTLLLRRIF</sequence>
<feature type="transmembrane region" description="Helical" evidence="1">
    <location>
        <begin position="44"/>
        <end position="68"/>
    </location>
</feature>
<dbReference type="InterPro" id="IPR007403">
    <property type="entry name" value="DUF456"/>
</dbReference>
<gene>
    <name evidence="2" type="ORF">C7959_13420</name>
</gene>
<dbReference type="EMBL" id="SOEG01000034">
    <property type="protein sequence ID" value="TDX48006.1"/>
    <property type="molecule type" value="Genomic_DNA"/>
</dbReference>
<accession>A0A4R8GQC1</accession>
<organism evidence="2 3">
    <name type="scientific">Orenia marismortui</name>
    <dbReference type="NCBI Taxonomy" id="46469"/>
    <lineage>
        <taxon>Bacteria</taxon>
        <taxon>Bacillati</taxon>
        <taxon>Bacillota</taxon>
        <taxon>Clostridia</taxon>
        <taxon>Halanaerobiales</taxon>
        <taxon>Halobacteroidaceae</taxon>
        <taxon>Orenia</taxon>
    </lineage>
</organism>
<dbReference type="AlphaFoldDB" id="A0A4R8GQC1"/>
<keyword evidence="1" id="KW-1133">Transmembrane helix</keyword>
<dbReference type="RefSeq" id="WP_134118453.1">
    <property type="nucleotide sequence ID" value="NZ_SOEG01000034.1"/>
</dbReference>
<feature type="transmembrane region" description="Helical" evidence="1">
    <location>
        <begin position="80"/>
        <end position="107"/>
    </location>
</feature>
<reference evidence="2 3" key="1">
    <citation type="submission" date="2019-03" db="EMBL/GenBank/DDBJ databases">
        <title>Subsurface microbial communities from deep shales in Ohio and West Virginia, USA.</title>
        <authorList>
            <person name="Wrighton K."/>
        </authorList>
    </citation>
    <scope>NUCLEOTIDE SEQUENCE [LARGE SCALE GENOMIC DNA]</scope>
    <source>
        <strain evidence="2 3">MSL 6dP</strain>
    </source>
</reference>
<keyword evidence="1" id="KW-0472">Membrane</keyword>
<evidence type="ECO:0008006" key="4">
    <source>
        <dbReference type="Google" id="ProtNLM"/>
    </source>
</evidence>
<dbReference type="PANTHER" id="PTHR39165:SF1">
    <property type="entry name" value="DUF456 DOMAIN-CONTAINING PROTEIN"/>
    <property type="match status" value="1"/>
</dbReference>